<dbReference type="PROSITE" id="PS50893">
    <property type="entry name" value="ABC_TRANSPORTER_2"/>
    <property type="match status" value="1"/>
</dbReference>
<sequence>MCAIVGLRPPAERPATSSFLESPPVLGKILVRYLARYKWLLVAVLVFQFASAIATLYLPRLNEDIINKGVAQSDTDYIWRTGLLMLAVSLGQIIASVIATYFAARASMGAGRDIRADVFGKVSGFSEREVSQFGAGSLITRNTNDVQQVQMLAMMGATMLVTAPLLAIGGIIFAVQTNIGLSWLIAVSVPLLLIVAGLVVSRMVPLFRSYQGKLDTVNRVMREQLTGVRVVRAFVRERIEEERFRGANTDIMVVGRKVGSLFVLLFPLFMLILNVTIVAVVWFGGIEVNSGTVQVGTIFAFMQYIGQIMGGVIMASFMAIMIPRAAVSAERIGEVLDAESSMERPENGVTDFPTPGSVAFDGVEFTYPGADSPVLTGISFAAEPGETVAIVGSTGAGKTTLVSLIPRLFDASGGAVFVGGTDVRAADVEALWATIGLVPQRPFLFTGTVASNLRYGREDATDEELWHALEIAQGRDFVEEMPEGLESRITQGGTNVSGGQRQRLAIARAIVRQPQILVFDDSFSALDLTTDARLRQALWRELPHVTKIVVAQRVSSITDADRIVVLEGGTMVGVGTHEELLETSTTYREIVESQLGVDA</sequence>
<evidence type="ECO:0000256" key="8">
    <source>
        <dbReference type="ARBA" id="ARBA00023136"/>
    </source>
</evidence>
<feature type="domain" description="ABC transmembrane type-1" evidence="11">
    <location>
        <begin position="42"/>
        <end position="324"/>
    </location>
</feature>
<dbReference type="EMBL" id="FNSQ01000005">
    <property type="protein sequence ID" value="SEB42906.1"/>
    <property type="molecule type" value="Genomic_DNA"/>
</dbReference>
<dbReference type="FunFam" id="1.20.1560.10:FF:000040">
    <property type="entry name" value="Multidrug ABC transporter ATP-binding protein"/>
    <property type="match status" value="1"/>
</dbReference>
<evidence type="ECO:0000313" key="12">
    <source>
        <dbReference type="EMBL" id="SEB42906.1"/>
    </source>
</evidence>
<evidence type="ECO:0000256" key="2">
    <source>
        <dbReference type="ARBA" id="ARBA00022448"/>
    </source>
</evidence>
<evidence type="ECO:0000256" key="7">
    <source>
        <dbReference type="ARBA" id="ARBA00022989"/>
    </source>
</evidence>
<evidence type="ECO:0000256" key="1">
    <source>
        <dbReference type="ARBA" id="ARBA00004651"/>
    </source>
</evidence>
<dbReference type="CDD" id="cd18548">
    <property type="entry name" value="ABC_6TM_Tm287_like"/>
    <property type="match status" value="1"/>
</dbReference>
<keyword evidence="2" id="KW-0813">Transport</keyword>
<dbReference type="InterPro" id="IPR039421">
    <property type="entry name" value="Type_1_exporter"/>
</dbReference>
<evidence type="ECO:0000256" key="3">
    <source>
        <dbReference type="ARBA" id="ARBA00022475"/>
    </source>
</evidence>
<dbReference type="SUPFAM" id="SSF52540">
    <property type="entry name" value="P-loop containing nucleoside triphosphate hydrolases"/>
    <property type="match status" value="1"/>
</dbReference>
<dbReference type="InterPro" id="IPR003593">
    <property type="entry name" value="AAA+_ATPase"/>
</dbReference>
<dbReference type="Pfam" id="PF00005">
    <property type="entry name" value="ABC_tran"/>
    <property type="match status" value="1"/>
</dbReference>
<feature type="domain" description="ABC transporter" evidence="10">
    <location>
        <begin position="358"/>
        <end position="593"/>
    </location>
</feature>
<keyword evidence="4 9" id="KW-0812">Transmembrane</keyword>
<keyword evidence="5" id="KW-0547">Nucleotide-binding</keyword>
<evidence type="ECO:0000256" key="5">
    <source>
        <dbReference type="ARBA" id="ARBA00022741"/>
    </source>
</evidence>
<dbReference type="Proteomes" id="UP000183750">
    <property type="component" value="Unassembled WGS sequence"/>
</dbReference>
<dbReference type="GO" id="GO:0005524">
    <property type="term" value="F:ATP binding"/>
    <property type="evidence" value="ECO:0007669"/>
    <property type="project" value="UniProtKB-KW"/>
</dbReference>
<dbReference type="AlphaFoldDB" id="A0A1H4JA88"/>
<dbReference type="InterPro" id="IPR027417">
    <property type="entry name" value="P-loop_NTPase"/>
</dbReference>
<dbReference type="FunFam" id="3.40.50.300:FF:000854">
    <property type="entry name" value="Multidrug ABC transporter ATP-binding protein"/>
    <property type="match status" value="1"/>
</dbReference>
<organism evidence="12 13">
    <name type="scientific">Microbacterium hydrocarbonoxydans</name>
    <dbReference type="NCBI Taxonomy" id="273678"/>
    <lineage>
        <taxon>Bacteria</taxon>
        <taxon>Bacillati</taxon>
        <taxon>Actinomycetota</taxon>
        <taxon>Actinomycetes</taxon>
        <taxon>Micrococcales</taxon>
        <taxon>Microbacteriaceae</taxon>
        <taxon>Microbacterium</taxon>
    </lineage>
</organism>
<keyword evidence="6 12" id="KW-0067">ATP-binding</keyword>
<dbReference type="PROSITE" id="PS00211">
    <property type="entry name" value="ABC_TRANSPORTER_1"/>
    <property type="match status" value="1"/>
</dbReference>
<dbReference type="GO" id="GO:0015421">
    <property type="term" value="F:ABC-type oligopeptide transporter activity"/>
    <property type="evidence" value="ECO:0007669"/>
    <property type="project" value="TreeGrafter"/>
</dbReference>
<protein>
    <submittedName>
        <fullName evidence="12">ATP-binding cassette, subfamily B</fullName>
    </submittedName>
</protein>
<keyword evidence="7 9" id="KW-1133">Transmembrane helix</keyword>
<dbReference type="GO" id="GO:0016887">
    <property type="term" value="F:ATP hydrolysis activity"/>
    <property type="evidence" value="ECO:0007669"/>
    <property type="project" value="InterPro"/>
</dbReference>
<evidence type="ECO:0000259" key="10">
    <source>
        <dbReference type="PROSITE" id="PS50893"/>
    </source>
</evidence>
<dbReference type="PROSITE" id="PS50929">
    <property type="entry name" value="ABC_TM1F"/>
    <property type="match status" value="1"/>
</dbReference>
<dbReference type="Pfam" id="PF00664">
    <property type="entry name" value="ABC_membrane"/>
    <property type="match status" value="1"/>
</dbReference>
<dbReference type="InterPro" id="IPR011527">
    <property type="entry name" value="ABC1_TM_dom"/>
</dbReference>
<feature type="transmembrane region" description="Helical" evidence="9">
    <location>
        <begin position="181"/>
        <end position="200"/>
    </location>
</feature>
<evidence type="ECO:0000259" key="11">
    <source>
        <dbReference type="PROSITE" id="PS50929"/>
    </source>
</evidence>
<proteinExistence type="predicted"/>
<dbReference type="Gene3D" id="3.40.50.300">
    <property type="entry name" value="P-loop containing nucleotide triphosphate hydrolases"/>
    <property type="match status" value="1"/>
</dbReference>
<keyword evidence="3" id="KW-1003">Cell membrane</keyword>
<name>A0A1H4JA88_9MICO</name>
<dbReference type="InterPro" id="IPR036640">
    <property type="entry name" value="ABC1_TM_sf"/>
</dbReference>
<feature type="transmembrane region" description="Helical" evidence="9">
    <location>
        <begin position="304"/>
        <end position="322"/>
    </location>
</feature>
<comment type="subcellular location">
    <subcellularLocation>
        <location evidence="1">Cell membrane</location>
        <topology evidence="1">Multi-pass membrane protein</topology>
    </subcellularLocation>
</comment>
<dbReference type="Gene3D" id="1.20.1560.10">
    <property type="entry name" value="ABC transporter type 1, transmembrane domain"/>
    <property type="match status" value="1"/>
</dbReference>
<dbReference type="SUPFAM" id="SSF90123">
    <property type="entry name" value="ABC transporter transmembrane region"/>
    <property type="match status" value="1"/>
</dbReference>
<feature type="transmembrane region" description="Helical" evidence="9">
    <location>
        <begin position="78"/>
        <end position="104"/>
    </location>
</feature>
<keyword evidence="13" id="KW-1185">Reference proteome</keyword>
<keyword evidence="8 9" id="KW-0472">Membrane</keyword>
<evidence type="ECO:0000256" key="6">
    <source>
        <dbReference type="ARBA" id="ARBA00022840"/>
    </source>
</evidence>
<dbReference type="InterPro" id="IPR017871">
    <property type="entry name" value="ABC_transporter-like_CS"/>
</dbReference>
<evidence type="ECO:0000256" key="4">
    <source>
        <dbReference type="ARBA" id="ARBA00022692"/>
    </source>
</evidence>
<dbReference type="PANTHER" id="PTHR43394:SF1">
    <property type="entry name" value="ATP-BINDING CASSETTE SUB-FAMILY B MEMBER 10, MITOCHONDRIAL"/>
    <property type="match status" value="1"/>
</dbReference>
<feature type="transmembrane region" description="Helical" evidence="9">
    <location>
        <begin position="261"/>
        <end position="284"/>
    </location>
</feature>
<dbReference type="PANTHER" id="PTHR43394">
    <property type="entry name" value="ATP-DEPENDENT PERMEASE MDL1, MITOCHONDRIAL"/>
    <property type="match status" value="1"/>
</dbReference>
<gene>
    <name evidence="12" type="ORF">SAMN04489807_0673</name>
</gene>
<evidence type="ECO:0000313" key="13">
    <source>
        <dbReference type="Proteomes" id="UP000183750"/>
    </source>
</evidence>
<dbReference type="SMART" id="SM00382">
    <property type="entry name" value="AAA"/>
    <property type="match status" value="1"/>
</dbReference>
<feature type="transmembrane region" description="Helical" evidence="9">
    <location>
        <begin position="151"/>
        <end position="175"/>
    </location>
</feature>
<evidence type="ECO:0000256" key="9">
    <source>
        <dbReference type="SAM" id="Phobius"/>
    </source>
</evidence>
<feature type="transmembrane region" description="Helical" evidence="9">
    <location>
        <begin position="39"/>
        <end position="58"/>
    </location>
</feature>
<reference evidence="13" key="1">
    <citation type="submission" date="2016-10" db="EMBL/GenBank/DDBJ databases">
        <authorList>
            <person name="Varghese N."/>
            <person name="Submissions S."/>
        </authorList>
    </citation>
    <scope>NUCLEOTIDE SEQUENCE [LARGE SCALE GENOMIC DNA]</scope>
    <source>
        <strain evidence="13">DSM 16089</strain>
    </source>
</reference>
<accession>A0A1H4JA88</accession>
<dbReference type="InterPro" id="IPR003439">
    <property type="entry name" value="ABC_transporter-like_ATP-bd"/>
</dbReference>
<dbReference type="GO" id="GO:0005886">
    <property type="term" value="C:plasma membrane"/>
    <property type="evidence" value="ECO:0007669"/>
    <property type="project" value="UniProtKB-SubCell"/>
</dbReference>